<dbReference type="Pfam" id="PF04000">
    <property type="entry name" value="Sas10_Utp3"/>
    <property type="match status" value="1"/>
</dbReference>
<name>A0ABR0KNP9_9EURO</name>
<feature type="compositionally biased region" description="Basic and acidic residues" evidence="1">
    <location>
        <begin position="222"/>
        <end position="231"/>
    </location>
</feature>
<feature type="compositionally biased region" description="Basic and acidic residues" evidence="1">
    <location>
        <begin position="302"/>
        <end position="320"/>
    </location>
</feature>
<dbReference type="PANTHER" id="PTHR13237:SF9">
    <property type="entry name" value="NEUROGUIDIN"/>
    <property type="match status" value="1"/>
</dbReference>
<keyword evidence="3" id="KW-1185">Reference proteome</keyword>
<dbReference type="PANTHER" id="PTHR13237">
    <property type="entry name" value="SOMETHING ABOUT SILENCING PROTEIN 10-RELATED"/>
    <property type="match status" value="1"/>
</dbReference>
<dbReference type="EMBL" id="JAVRRG010000003">
    <property type="protein sequence ID" value="KAK5102172.1"/>
    <property type="molecule type" value="Genomic_DNA"/>
</dbReference>
<feature type="compositionally biased region" description="Acidic residues" evidence="1">
    <location>
        <begin position="154"/>
        <end position="171"/>
    </location>
</feature>
<feature type="compositionally biased region" description="Basic and acidic residues" evidence="1">
    <location>
        <begin position="342"/>
        <end position="364"/>
    </location>
</feature>
<reference evidence="2 3" key="1">
    <citation type="submission" date="2023-08" db="EMBL/GenBank/DDBJ databases">
        <title>Black Yeasts Isolated from many extreme environments.</title>
        <authorList>
            <person name="Coleine C."/>
            <person name="Stajich J.E."/>
            <person name="Selbmann L."/>
        </authorList>
    </citation>
    <scope>NUCLEOTIDE SEQUENCE [LARGE SCALE GENOMIC DNA]</scope>
    <source>
        <strain evidence="2 3">CCFEE 5885</strain>
    </source>
</reference>
<accession>A0ABR0KNP9</accession>
<protein>
    <submittedName>
        <fullName evidence="2">Uncharacterized protein</fullName>
    </submittedName>
</protein>
<organism evidence="2 3">
    <name type="scientific">Lithohypha guttulata</name>
    <dbReference type="NCBI Taxonomy" id="1690604"/>
    <lineage>
        <taxon>Eukaryota</taxon>
        <taxon>Fungi</taxon>
        <taxon>Dikarya</taxon>
        <taxon>Ascomycota</taxon>
        <taxon>Pezizomycotina</taxon>
        <taxon>Eurotiomycetes</taxon>
        <taxon>Chaetothyriomycetidae</taxon>
        <taxon>Chaetothyriales</taxon>
        <taxon>Trichomeriaceae</taxon>
        <taxon>Lithohypha</taxon>
    </lineage>
</organism>
<evidence type="ECO:0000313" key="3">
    <source>
        <dbReference type="Proteomes" id="UP001345013"/>
    </source>
</evidence>
<feature type="compositionally biased region" description="Basic residues" evidence="1">
    <location>
        <begin position="376"/>
        <end position="393"/>
    </location>
</feature>
<proteinExistence type="predicted"/>
<feature type="region of interest" description="Disordered" evidence="1">
    <location>
        <begin position="119"/>
        <end position="393"/>
    </location>
</feature>
<comment type="caution">
    <text evidence="2">The sequence shown here is derived from an EMBL/GenBank/DDBJ whole genome shotgun (WGS) entry which is preliminary data.</text>
</comment>
<dbReference type="InterPro" id="IPR007146">
    <property type="entry name" value="Sas10/Utp3/C1D"/>
</dbReference>
<feature type="compositionally biased region" description="Basic and acidic residues" evidence="1">
    <location>
        <begin position="277"/>
        <end position="290"/>
    </location>
</feature>
<evidence type="ECO:0000256" key="1">
    <source>
        <dbReference type="SAM" id="MobiDB-lite"/>
    </source>
</evidence>
<gene>
    <name evidence="2" type="ORF">LTR24_000404</name>
</gene>
<dbReference type="Proteomes" id="UP001345013">
    <property type="component" value="Unassembled WGS sequence"/>
</dbReference>
<evidence type="ECO:0000313" key="2">
    <source>
        <dbReference type="EMBL" id="KAK5102172.1"/>
    </source>
</evidence>
<sequence length="393" mass="43607">MAVEVKPVHELLSTITDALTAAKDAFPEDTASFVPPTDGISLLDVKNDLLLSYLQHLVFLILLRLNNGSVPAADQPGLGKKVIKKLIELRAYLDRGVRPLEGRLRYQIDKVLRAAEDAERSVKLKAQSNGASKKEKKTKRRPDENSDFSASSSDAEDDSDASDAADSDDENVTARPNVSAIASGPLANTAARNAKERQSGARDGVYKPPRLNPTAMPNTSSRSREEAEDHRSARRRKNALLDEYINEEHSSAPAAQPSIGSNNTILDRGRQHSSLNTRDRDRERERKQYEESNFVRLPGASKAERRKDKARQTREGRDMFGGEDWTGLGGFGDRVNKTVAGGRDRGSILERREKRKRDTTDMPRGDGVGIGESFEKRRRVVQGRAEKKRGGRR</sequence>